<accession>A0AAV2DVI3</accession>
<keyword evidence="2" id="KW-1185">Reference proteome</keyword>
<name>A0AAV2DVI3_9ROSI</name>
<gene>
    <name evidence="1" type="ORF">LTRI10_LOCUS19237</name>
</gene>
<dbReference type="EMBL" id="OZ034816">
    <property type="protein sequence ID" value="CAL1377599.1"/>
    <property type="molecule type" value="Genomic_DNA"/>
</dbReference>
<protein>
    <submittedName>
        <fullName evidence="1">Uncharacterized protein</fullName>
    </submittedName>
</protein>
<organism evidence="1 2">
    <name type="scientific">Linum trigynum</name>
    <dbReference type="NCBI Taxonomy" id="586398"/>
    <lineage>
        <taxon>Eukaryota</taxon>
        <taxon>Viridiplantae</taxon>
        <taxon>Streptophyta</taxon>
        <taxon>Embryophyta</taxon>
        <taxon>Tracheophyta</taxon>
        <taxon>Spermatophyta</taxon>
        <taxon>Magnoliopsida</taxon>
        <taxon>eudicotyledons</taxon>
        <taxon>Gunneridae</taxon>
        <taxon>Pentapetalae</taxon>
        <taxon>rosids</taxon>
        <taxon>fabids</taxon>
        <taxon>Malpighiales</taxon>
        <taxon>Linaceae</taxon>
        <taxon>Linum</taxon>
    </lineage>
</organism>
<dbReference type="Proteomes" id="UP001497516">
    <property type="component" value="Chromosome 3"/>
</dbReference>
<evidence type="ECO:0000313" key="1">
    <source>
        <dbReference type="EMBL" id="CAL1377599.1"/>
    </source>
</evidence>
<dbReference type="AlphaFoldDB" id="A0AAV2DVI3"/>
<proteinExistence type="predicted"/>
<sequence length="129" mass="13895">MEIINNPLFSVVNQEVLETKFFPLTGVGQGPLGGVSGGPPALVERSLRTGSARQHRTVKKRGETCSFLDGGGDGLELCGEGGFQSVAAWSWRRRMELRQSREVVGGLELEEMQSCRGGLVMEEKEVSGG</sequence>
<evidence type="ECO:0000313" key="2">
    <source>
        <dbReference type="Proteomes" id="UP001497516"/>
    </source>
</evidence>
<reference evidence="1 2" key="1">
    <citation type="submission" date="2024-04" db="EMBL/GenBank/DDBJ databases">
        <authorList>
            <person name="Fracassetti M."/>
        </authorList>
    </citation>
    <scope>NUCLEOTIDE SEQUENCE [LARGE SCALE GENOMIC DNA]</scope>
</reference>